<dbReference type="RefSeq" id="WP_221919385.1">
    <property type="nucleotide sequence ID" value="NZ_CP173660.1"/>
</dbReference>
<gene>
    <name evidence="2" type="ORF">FLB61_03235</name>
</gene>
<proteinExistence type="predicted"/>
<dbReference type="Proteomes" id="UP000779049">
    <property type="component" value="Unassembled WGS sequence"/>
</dbReference>
<dbReference type="Pfam" id="PF02769">
    <property type="entry name" value="AIRS_C"/>
    <property type="match status" value="1"/>
</dbReference>
<organism evidence="2 3">
    <name type="scientific">Sellimonas caecigallum</name>
    <dbReference type="NCBI Taxonomy" id="2592333"/>
    <lineage>
        <taxon>Bacteria</taxon>
        <taxon>Bacillati</taxon>
        <taxon>Bacillota</taxon>
        <taxon>Clostridia</taxon>
        <taxon>Lachnospirales</taxon>
        <taxon>Lachnospiraceae</taxon>
        <taxon>Sellimonas</taxon>
    </lineage>
</organism>
<dbReference type="InterPro" id="IPR036676">
    <property type="entry name" value="PurM-like_C_sf"/>
</dbReference>
<dbReference type="SUPFAM" id="SSF56042">
    <property type="entry name" value="PurM C-terminal domain-like"/>
    <property type="match status" value="1"/>
</dbReference>
<reference evidence="2 3" key="1">
    <citation type="journal article" date="2020" name="New Microbes New Infect">
        <title>Sellimonas caecigallum sp. nov., description and genome sequence of a new member of the Sellimonas genus isolated from the cecum of feral chicken.</title>
        <authorList>
            <person name="Wongkuna S."/>
            <person name="Ghimire S."/>
            <person name="Antony L."/>
            <person name="Chankhamhaengdecha S."/>
            <person name="Janvilisri T."/>
            <person name="Scaria J."/>
        </authorList>
    </citation>
    <scope>NUCLEOTIDE SEQUENCE [LARGE SCALE GENOMIC DNA]</scope>
    <source>
        <strain evidence="2 3">SW451</strain>
    </source>
</reference>
<sequence>MRKGILTDTAYQRFIYKKLNQKSSQFPYHVWEKCVRFPAEDNTELVSSEIMLTGVREDICVYAAARALNAVAAEGGCPFGVRVSVLVPETADEPYLERMVKSLDIVAMEQGFEVLNVCVNVQPGCRENIVHVTAYGKSCGYGKGKEEGKAADYRGKDIVIVNPIALEGSLRILEERREELEERFIPVFLDRLLEEKHRLFALDIVKLAESFQPAYIKPVTDGGVFGALWELSETSGTGYEADMKKFPIRQETVEICEHFRLNPYQMASGGCILLVMDNGEGFVRLCQEKGAEAAVAGKMKAGRNKIIVNGEESRCTDRPAEDELFRMYKGGVHDEHEN</sequence>
<dbReference type="InterPro" id="IPR036921">
    <property type="entry name" value="PurM-like_N_sf"/>
</dbReference>
<dbReference type="Gene3D" id="3.30.1330.10">
    <property type="entry name" value="PurM-like, N-terminal domain"/>
    <property type="match status" value="1"/>
</dbReference>
<dbReference type="PANTHER" id="PTHR30303">
    <property type="entry name" value="HYDROGENASE ISOENZYMES FORMATION PROTEIN HYPE"/>
    <property type="match status" value="1"/>
</dbReference>
<keyword evidence="3" id="KW-1185">Reference proteome</keyword>
<evidence type="ECO:0000313" key="3">
    <source>
        <dbReference type="Proteomes" id="UP000779049"/>
    </source>
</evidence>
<accession>A0ABS7L509</accession>
<dbReference type="PANTHER" id="PTHR30303:SF4">
    <property type="entry name" value="HYDROGENASE EXPRESSION_FORMATION PROTEIN HYPE"/>
    <property type="match status" value="1"/>
</dbReference>
<comment type="caution">
    <text evidence="2">The sequence shown here is derived from an EMBL/GenBank/DDBJ whole genome shotgun (WGS) entry which is preliminary data.</text>
</comment>
<dbReference type="EMBL" id="VIRV01000002">
    <property type="protein sequence ID" value="MBY0758123.1"/>
    <property type="molecule type" value="Genomic_DNA"/>
</dbReference>
<protein>
    <recommendedName>
        <fullName evidence="1">PurM-like C-terminal domain-containing protein</fullName>
    </recommendedName>
</protein>
<evidence type="ECO:0000313" key="2">
    <source>
        <dbReference type="EMBL" id="MBY0758123.1"/>
    </source>
</evidence>
<name>A0ABS7L509_9FIRM</name>
<feature type="domain" description="PurM-like C-terminal" evidence="1">
    <location>
        <begin position="193"/>
        <end position="305"/>
    </location>
</feature>
<dbReference type="InterPro" id="IPR010918">
    <property type="entry name" value="PurM-like_C_dom"/>
</dbReference>
<evidence type="ECO:0000259" key="1">
    <source>
        <dbReference type="Pfam" id="PF02769"/>
    </source>
</evidence>
<dbReference type="Gene3D" id="3.90.650.10">
    <property type="entry name" value="PurM-like C-terminal domain"/>
    <property type="match status" value="1"/>
</dbReference>
<dbReference type="InterPro" id="IPR011854">
    <property type="entry name" value="HypE"/>
</dbReference>